<reference key="1">
    <citation type="submission" date="2010-11" db="EMBL/GenBank/DDBJ databases">
        <title>The complete sequence of chromosome of Isophaera pallida ATCC 43644.</title>
        <authorList>
            <consortium name="US DOE Joint Genome Institute (JGI-PGF)"/>
            <person name="Lucas S."/>
            <person name="Copeland A."/>
            <person name="Lapidus A."/>
            <person name="Bruce D."/>
            <person name="Goodwin L."/>
            <person name="Pitluck S."/>
            <person name="Kyrpides N."/>
            <person name="Mavromatis K."/>
            <person name="Pagani I."/>
            <person name="Ivanova N."/>
            <person name="Saunders E."/>
            <person name="Brettin T."/>
            <person name="Detter J.C."/>
            <person name="Han C."/>
            <person name="Tapia R."/>
            <person name="Land M."/>
            <person name="Hauser L."/>
            <person name="Markowitz V."/>
            <person name="Cheng J.-F."/>
            <person name="Hugenholtz P."/>
            <person name="Woyke T."/>
            <person name="Wu D."/>
            <person name="Eisen J.A."/>
        </authorList>
    </citation>
    <scope>NUCLEOTIDE SEQUENCE</scope>
    <source>
        <strain>ATCC 43644</strain>
    </source>
</reference>
<dbReference type="InterPro" id="IPR003142">
    <property type="entry name" value="BPL_C"/>
</dbReference>
<dbReference type="eggNOG" id="COG0340">
    <property type="taxonomic scope" value="Bacteria"/>
</dbReference>
<evidence type="ECO:0000256" key="4">
    <source>
        <dbReference type="ARBA" id="ARBA00047846"/>
    </source>
</evidence>
<dbReference type="EC" id="6.3.4.15" evidence="3"/>
<dbReference type="PANTHER" id="PTHR12835:SF5">
    <property type="entry name" value="BIOTIN--PROTEIN LIGASE"/>
    <property type="match status" value="1"/>
</dbReference>
<feature type="region of interest" description="Disordered" evidence="5">
    <location>
        <begin position="1"/>
        <end position="21"/>
    </location>
</feature>
<dbReference type="KEGG" id="ipa:Isop_1669"/>
<gene>
    <name evidence="7" type="ordered locus">Isop_1669</name>
</gene>
<accession>E8R0C6</accession>
<dbReference type="FunCoup" id="E8R0C6">
    <property type="interactions" value="365"/>
</dbReference>
<evidence type="ECO:0000256" key="3">
    <source>
        <dbReference type="ARBA" id="ARBA00024227"/>
    </source>
</evidence>
<dbReference type="PANTHER" id="PTHR12835">
    <property type="entry name" value="BIOTIN PROTEIN LIGASE"/>
    <property type="match status" value="1"/>
</dbReference>
<dbReference type="InterPro" id="IPR045864">
    <property type="entry name" value="aa-tRNA-synth_II/BPL/LPL"/>
</dbReference>
<dbReference type="InParanoid" id="E8R0C6"/>
<dbReference type="GO" id="GO:0004077">
    <property type="term" value="F:biotin--[biotin carboxyl-carrier protein] ligase activity"/>
    <property type="evidence" value="ECO:0007669"/>
    <property type="project" value="UniProtKB-EC"/>
</dbReference>
<evidence type="ECO:0000256" key="5">
    <source>
        <dbReference type="SAM" id="MobiDB-lite"/>
    </source>
</evidence>
<keyword evidence="2" id="KW-0092">Biotin</keyword>
<dbReference type="Pfam" id="PF03099">
    <property type="entry name" value="BPL_LplA_LipB"/>
    <property type="match status" value="1"/>
</dbReference>
<dbReference type="SUPFAM" id="SSF55681">
    <property type="entry name" value="Class II aaRS and biotin synthetases"/>
    <property type="match status" value="1"/>
</dbReference>
<evidence type="ECO:0000313" key="7">
    <source>
        <dbReference type="EMBL" id="ADV62253.1"/>
    </source>
</evidence>
<evidence type="ECO:0000313" key="8">
    <source>
        <dbReference type="Proteomes" id="UP000008631"/>
    </source>
</evidence>
<dbReference type="GO" id="GO:0005737">
    <property type="term" value="C:cytoplasm"/>
    <property type="evidence" value="ECO:0007669"/>
    <property type="project" value="TreeGrafter"/>
</dbReference>
<dbReference type="Gene3D" id="3.30.930.10">
    <property type="entry name" value="Bira Bifunctional Protein, Domain 2"/>
    <property type="match status" value="1"/>
</dbReference>
<dbReference type="OrthoDB" id="9807064at2"/>
<evidence type="ECO:0000259" key="6">
    <source>
        <dbReference type="PROSITE" id="PS51733"/>
    </source>
</evidence>
<feature type="domain" description="BPL/LPL catalytic" evidence="6">
    <location>
        <begin position="35"/>
        <end position="219"/>
    </location>
</feature>
<name>E8R0C6_ISOPI</name>
<dbReference type="Gene3D" id="2.30.30.100">
    <property type="match status" value="1"/>
</dbReference>
<dbReference type="Pfam" id="PF02237">
    <property type="entry name" value="BPL_C"/>
    <property type="match status" value="1"/>
</dbReference>
<organism evidence="7 8">
    <name type="scientific">Isosphaera pallida (strain ATCC 43644 / DSM 9630 / IS1B)</name>
    <dbReference type="NCBI Taxonomy" id="575540"/>
    <lineage>
        <taxon>Bacteria</taxon>
        <taxon>Pseudomonadati</taxon>
        <taxon>Planctomycetota</taxon>
        <taxon>Planctomycetia</taxon>
        <taxon>Isosphaerales</taxon>
        <taxon>Isosphaeraceae</taxon>
        <taxon>Isosphaera</taxon>
    </lineage>
</organism>
<dbReference type="RefSeq" id="WP_013564541.1">
    <property type="nucleotide sequence ID" value="NC_014962.1"/>
</dbReference>
<reference evidence="7 8" key="2">
    <citation type="journal article" date="2011" name="Stand. Genomic Sci.">
        <title>Complete genome sequence of Isosphaera pallida type strain (IS1B).</title>
        <authorList>
            <consortium name="US DOE Joint Genome Institute (JGI-PGF)"/>
            <person name="Goker M."/>
            <person name="Cleland D."/>
            <person name="Saunders E."/>
            <person name="Lapidus A."/>
            <person name="Nolan M."/>
            <person name="Lucas S."/>
            <person name="Hammon N."/>
            <person name="Deshpande S."/>
            <person name="Cheng J.F."/>
            <person name="Tapia R."/>
            <person name="Han C."/>
            <person name="Goodwin L."/>
            <person name="Pitluck S."/>
            <person name="Liolios K."/>
            <person name="Pagani I."/>
            <person name="Ivanova N."/>
            <person name="Mavromatis K."/>
            <person name="Pati A."/>
            <person name="Chen A."/>
            <person name="Palaniappan K."/>
            <person name="Land M."/>
            <person name="Hauser L."/>
            <person name="Chang Y.J."/>
            <person name="Jeffries C.D."/>
            <person name="Detter J.C."/>
            <person name="Beck B."/>
            <person name="Woyke T."/>
            <person name="Bristow J."/>
            <person name="Eisen J.A."/>
            <person name="Markowitz V."/>
            <person name="Hugenholtz P."/>
            <person name="Kyrpides N.C."/>
            <person name="Klenk H.P."/>
        </authorList>
    </citation>
    <scope>NUCLEOTIDE SEQUENCE [LARGE SCALE GENOMIC DNA]</scope>
    <source>
        <strain evidence="8">ATCC 43644 / DSM 9630 / IS1B</strain>
    </source>
</reference>
<dbReference type="InterPro" id="IPR004143">
    <property type="entry name" value="BPL_LPL_catalytic"/>
</dbReference>
<dbReference type="InterPro" id="IPR004408">
    <property type="entry name" value="Biotin_CoA_COase_ligase"/>
</dbReference>
<dbReference type="EMBL" id="CP002353">
    <property type="protein sequence ID" value="ADV62253.1"/>
    <property type="molecule type" value="Genomic_DNA"/>
</dbReference>
<dbReference type="NCBIfam" id="TIGR00121">
    <property type="entry name" value="birA_ligase"/>
    <property type="match status" value="1"/>
</dbReference>
<keyword evidence="1 7" id="KW-0436">Ligase</keyword>
<dbReference type="PROSITE" id="PS51733">
    <property type="entry name" value="BPL_LPL_CATALYTIC"/>
    <property type="match status" value="1"/>
</dbReference>
<protein>
    <recommendedName>
        <fullName evidence="3">biotin--[biotin carboxyl-carrier protein] ligase</fullName>
        <ecNumber evidence="3">6.3.4.15</ecNumber>
    </recommendedName>
</protein>
<sequence length="286" mass="31243">MIPSNPAVPPQPDLHNHPRPALEATPSCSWLGASIDLREVDSTNAFIRRLLEGDHQGLWPLPVAVWTGRQRAGKGRGTNFWWSDAGTLTFTVALDPAAQRLRLDHLPRLALACAVAIVDVVEPLAPQARWTIRWPNDVEANNLKVAGILPERFATPCGDRLALGVGLNVSTNWNHAPESVRRMAASVESIRGTVLADQERRDLASRLLERLVARLTQLADDHPDLAERWDQLDQLKGNRVRIRQGERVLEGVGGGIDPTGALRLLTADGSIQSIVGGVVERNPPHG</sequence>
<feature type="compositionally biased region" description="Pro residues" evidence="5">
    <location>
        <begin position="1"/>
        <end position="12"/>
    </location>
</feature>
<keyword evidence="8" id="KW-1185">Reference proteome</keyword>
<dbReference type="HOGENOM" id="CLU_051096_3_0_0"/>
<proteinExistence type="predicted"/>
<dbReference type="STRING" id="575540.Isop_1669"/>
<comment type="catalytic activity">
    <reaction evidence="4">
        <text>biotin + L-lysyl-[protein] + ATP = N(6)-biotinyl-L-lysyl-[protein] + AMP + diphosphate + H(+)</text>
        <dbReference type="Rhea" id="RHEA:11756"/>
        <dbReference type="Rhea" id="RHEA-COMP:9752"/>
        <dbReference type="Rhea" id="RHEA-COMP:10505"/>
        <dbReference type="ChEBI" id="CHEBI:15378"/>
        <dbReference type="ChEBI" id="CHEBI:29969"/>
        <dbReference type="ChEBI" id="CHEBI:30616"/>
        <dbReference type="ChEBI" id="CHEBI:33019"/>
        <dbReference type="ChEBI" id="CHEBI:57586"/>
        <dbReference type="ChEBI" id="CHEBI:83144"/>
        <dbReference type="ChEBI" id="CHEBI:456215"/>
        <dbReference type="EC" id="6.3.4.15"/>
    </reaction>
</comment>
<dbReference type="Proteomes" id="UP000008631">
    <property type="component" value="Chromosome"/>
</dbReference>
<dbReference type="AlphaFoldDB" id="E8R0C6"/>
<evidence type="ECO:0000256" key="2">
    <source>
        <dbReference type="ARBA" id="ARBA00023267"/>
    </source>
</evidence>
<evidence type="ECO:0000256" key="1">
    <source>
        <dbReference type="ARBA" id="ARBA00022598"/>
    </source>
</evidence>